<dbReference type="PANTHER" id="PTHR39087">
    <property type="entry name" value="UPF0104 MEMBRANE PROTEIN MJ1595"/>
    <property type="match status" value="1"/>
</dbReference>
<dbReference type="Proteomes" id="UP001500320">
    <property type="component" value="Unassembled WGS sequence"/>
</dbReference>
<keyword evidence="3 6" id="KW-0812">Transmembrane</keyword>
<evidence type="ECO:0000256" key="1">
    <source>
        <dbReference type="ARBA" id="ARBA00004651"/>
    </source>
</evidence>
<evidence type="ECO:0000256" key="2">
    <source>
        <dbReference type="ARBA" id="ARBA00022475"/>
    </source>
</evidence>
<proteinExistence type="predicted"/>
<feature type="transmembrane region" description="Helical" evidence="6">
    <location>
        <begin position="308"/>
        <end position="336"/>
    </location>
</feature>
<protein>
    <submittedName>
        <fullName evidence="7">Uncharacterized protein</fullName>
    </submittedName>
</protein>
<evidence type="ECO:0000313" key="8">
    <source>
        <dbReference type="Proteomes" id="UP001500320"/>
    </source>
</evidence>
<keyword evidence="2" id="KW-1003">Cell membrane</keyword>
<feature type="transmembrane region" description="Helical" evidence="6">
    <location>
        <begin position="275"/>
        <end position="302"/>
    </location>
</feature>
<evidence type="ECO:0000256" key="4">
    <source>
        <dbReference type="ARBA" id="ARBA00022989"/>
    </source>
</evidence>
<accession>A0ABP6NXV8</accession>
<comment type="subcellular location">
    <subcellularLocation>
        <location evidence="1">Cell membrane</location>
        <topology evidence="1">Multi-pass membrane protein</topology>
    </subcellularLocation>
</comment>
<evidence type="ECO:0000256" key="6">
    <source>
        <dbReference type="SAM" id="Phobius"/>
    </source>
</evidence>
<dbReference type="InterPro" id="IPR022791">
    <property type="entry name" value="L-PG_synthase/AglD"/>
</dbReference>
<gene>
    <name evidence="7" type="ORF">GCM10010466_55210</name>
</gene>
<feature type="transmembrane region" description="Helical" evidence="6">
    <location>
        <begin position="239"/>
        <end position="263"/>
    </location>
</feature>
<keyword evidence="5 6" id="KW-0472">Membrane</keyword>
<feature type="transmembrane region" description="Helical" evidence="6">
    <location>
        <begin position="93"/>
        <end position="112"/>
    </location>
</feature>
<comment type="caution">
    <text evidence="7">The sequence shown here is derived from an EMBL/GenBank/DDBJ whole genome shotgun (WGS) entry which is preliminary data.</text>
</comment>
<evidence type="ECO:0000313" key="7">
    <source>
        <dbReference type="EMBL" id="GAA3157304.1"/>
    </source>
</evidence>
<evidence type="ECO:0000256" key="3">
    <source>
        <dbReference type="ARBA" id="ARBA00022692"/>
    </source>
</evidence>
<evidence type="ECO:0000256" key="5">
    <source>
        <dbReference type="ARBA" id="ARBA00023136"/>
    </source>
</evidence>
<dbReference type="PANTHER" id="PTHR39087:SF2">
    <property type="entry name" value="UPF0104 MEMBRANE PROTEIN MJ1595"/>
    <property type="match status" value="1"/>
</dbReference>
<reference evidence="8" key="1">
    <citation type="journal article" date="2019" name="Int. J. Syst. Evol. Microbiol.">
        <title>The Global Catalogue of Microorganisms (GCM) 10K type strain sequencing project: providing services to taxonomists for standard genome sequencing and annotation.</title>
        <authorList>
            <consortium name="The Broad Institute Genomics Platform"/>
            <consortium name="The Broad Institute Genome Sequencing Center for Infectious Disease"/>
            <person name="Wu L."/>
            <person name="Ma J."/>
        </authorList>
    </citation>
    <scope>NUCLEOTIDE SEQUENCE [LARGE SCALE GENOMIC DNA]</scope>
    <source>
        <strain evidence="8">JCM 9373</strain>
    </source>
</reference>
<organism evidence="7 8">
    <name type="scientific">Planomonospora alba</name>
    <dbReference type="NCBI Taxonomy" id="161354"/>
    <lineage>
        <taxon>Bacteria</taxon>
        <taxon>Bacillati</taxon>
        <taxon>Actinomycetota</taxon>
        <taxon>Actinomycetes</taxon>
        <taxon>Streptosporangiales</taxon>
        <taxon>Streptosporangiaceae</taxon>
        <taxon>Planomonospora</taxon>
    </lineage>
</organism>
<name>A0ABP6NXV8_9ACTN</name>
<feature type="transmembrane region" description="Helical" evidence="6">
    <location>
        <begin position="47"/>
        <end position="72"/>
    </location>
</feature>
<feature type="transmembrane region" description="Helical" evidence="6">
    <location>
        <begin position="132"/>
        <end position="151"/>
    </location>
</feature>
<dbReference type="EMBL" id="BAAAUT010000055">
    <property type="protein sequence ID" value="GAA3157304.1"/>
    <property type="molecule type" value="Genomic_DNA"/>
</dbReference>
<sequence>MKNRWVQIGLSAASLGLAAVLVVFLPQVVQALTGKTVSWAEIGARFAALSWQAIALMAVLWLASLLAYTLVLTSSLPGLTHLQALTLNAGGSAVSNLLPFGGAAGVALTFAMTKGWGFPTRAVVVSTLTSGIWNTLFRFLLPAVGIVALLASGKALSPAVVQAGWAGAASIGVLVAVAGAAIYWDRAAALLGRVLDALVRLAPAPVRPAERAASTALTRLRADTSAVVRSRWPGLTCGMLAFLGLQWLVLLCCLHATGAYPGLAQSIAAFALSRVLTTALVTPSGTGIMEAGTVGALVFFGVPADSAAAAALLFGFWTYTVEIPFGGLALGAWALLRRREGAQAPTEEPAGRQG</sequence>
<keyword evidence="4 6" id="KW-1133">Transmembrane helix</keyword>
<dbReference type="Pfam" id="PF03706">
    <property type="entry name" value="LPG_synthase_TM"/>
    <property type="match status" value="1"/>
</dbReference>
<keyword evidence="8" id="KW-1185">Reference proteome</keyword>
<feature type="transmembrane region" description="Helical" evidence="6">
    <location>
        <begin position="163"/>
        <end position="184"/>
    </location>
</feature>
<dbReference type="RefSeq" id="WP_344864495.1">
    <property type="nucleotide sequence ID" value="NZ_BAAAUT010000055.1"/>
</dbReference>